<accession>A0A9P6I8G0</accession>
<evidence type="ECO:0000313" key="2">
    <source>
        <dbReference type="EMBL" id="KAF9879128.1"/>
    </source>
</evidence>
<dbReference type="GeneID" id="62159154"/>
<reference evidence="2" key="2">
    <citation type="submission" date="2020-11" db="EMBL/GenBank/DDBJ databases">
        <title>Whole genome sequencing of Colletotrichum sp.</title>
        <authorList>
            <person name="Li H."/>
        </authorList>
    </citation>
    <scope>NUCLEOTIDE SEQUENCE</scope>
    <source>
        <strain evidence="2">CkLH20</strain>
    </source>
</reference>
<reference evidence="2" key="1">
    <citation type="submission" date="2020-03" db="EMBL/GenBank/DDBJ databases">
        <authorList>
            <person name="He L."/>
        </authorList>
    </citation>
    <scope>NUCLEOTIDE SEQUENCE</scope>
    <source>
        <strain evidence="2">CkLH20</strain>
    </source>
</reference>
<feature type="compositionally biased region" description="Polar residues" evidence="1">
    <location>
        <begin position="175"/>
        <end position="185"/>
    </location>
</feature>
<feature type="region of interest" description="Disordered" evidence="1">
    <location>
        <begin position="158"/>
        <end position="185"/>
    </location>
</feature>
<feature type="compositionally biased region" description="Polar residues" evidence="1">
    <location>
        <begin position="89"/>
        <end position="108"/>
    </location>
</feature>
<protein>
    <recommendedName>
        <fullName evidence="4">Zn(2)-C6 fungal-type domain-containing protein</fullName>
    </recommendedName>
</protein>
<evidence type="ECO:0000313" key="3">
    <source>
        <dbReference type="Proteomes" id="UP000781932"/>
    </source>
</evidence>
<proteinExistence type="predicted"/>
<evidence type="ECO:0008006" key="4">
    <source>
        <dbReference type="Google" id="ProtNLM"/>
    </source>
</evidence>
<evidence type="ECO:0000256" key="1">
    <source>
        <dbReference type="SAM" id="MobiDB-lite"/>
    </source>
</evidence>
<comment type="caution">
    <text evidence="2">The sequence shown here is derived from an EMBL/GenBank/DDBJ whole genome shotgun (WGS) entry which is preliminary data.</text>
</comment>
<gene>
    <name evidence="2" type="ORF">CkaCkLH20_03361</name>
</gene>
<dbReference type="AlphaFoldDB" id="A0A9P6I8G0"/>
<dbReference type="RefSeq" id="XP_038748589.1">
    <property type="nucleotide sequence ID" value="XM_038886080.1"/>
</dbReference>
<dbReference type="EMBL" id="JAATWM020000008">
    <property type="protein sequence ID" value="KAF9879128.1"/>
    <property type="molecule type" value="Genomic_DNA"/>
</dbReference>
<sequence length="558" mass="62678">MATYTTEMDIDKDIHNFLEDVNARRPGRMSYQASRPASRGGLQSDDVLFEFFDLDRYYSGSVPPDIQAPHDQAPHNMSDVLPPLDIDSRSSAETSSIKTPGSVTSHQDSPIVDDGFQSPDARLFGTEQPAPPGFDTDPNIFPNLKDKPAPHIHKVLHIPSTHISASKKRSRSSSPPGTTRTVKNVHKTNQVRANKSCTKCRIQKIECTVDGICETCTKAYPKAPECACFRRDLSSTADGFSYRRFVGLDRTLESRAKYSVETSCPNFLPSLHKGGVVFPGYPAIRLPITLQNYFCMTRDEKQPSPQGCVIARVHNGVPQHFQLIKWAEAMVSEEDTRTFEGAIENFIKIYSEPCRSQYGYQARPMMTLLNKVHTMKCMYKICCEDKFDFVWDTTNTVRPLPLPAQAELRTIARKAMESAERDILLELDKLFRPKSIGDGERPAVWAALWQLMFVYRSLLRNMGRRLPNNDADAESLLSALGVFYAAHFRTSASLKLSMDKVGCETKASGLERAFEHALSLRGTHLQSIAAGVDDIDQRLKLLVVDPEMKVLNRRQPKK</sequence>
<dbReference type="Proteomes" id="UP000781932">
    <property type="component" value="Unassembled WGS sequence"/>
</dbReference>
<organism evidence="2 3">
    <name type="scientific">Colletotrichum karsti</name>
    <dbReference type="NCBI Taxonomy" id="1095194"/>
    <lineage>
        <taxon>Eukaryota</taxon>
        <taxon>Fungi</taxon>
        <taxon>Dikarya</taxon>
        <taxon>Ascomycota</taxon>
        <taxon>Pezizomycotina</taxon>
        <taxon>Sordariomycetes</taxon>
        <taxon>Hypocreomycetidae</taxon>
        <taxon>Glomerellales</taxon>
        <taxon>Glomerellaceae</taxon>
        <taxon>Colletotrichum</taxon>
        <taxon>Colletotrichum boninense species complex</taxon>
    </lineage>
</organism>
<keyword evidence="3" id="KW-1185">Reference proteome</keyword>
<name>A0A9P6I8G0_9PEZI</name>
<dbReference type="OrthoDB" id="5426982at2759"/>
<feature type="region of interest" description="Disordered" evidence="1">
    <location>
        <begin position="62"/>
        <end position="137"/>
    </location>
</feature>